<dbReference type="SUPFAM" id="SSF52283">
    <property type="entry name" value="Formate/glycerate dehydrogenase catalytic domain-like"/>
    <property type="match status" value="1"/>
</dbReference>
<dbReference type="CDD" id="cd05301">
    <property type="entry name" value="GDH"/>
    <property type="match status" value="1"/>
</dbReference>
<dbReference type="OrthoDB" id="7437at2157"/>
<evidence type="ECO:0000256" key="1">
    <source>
        <dbReference type="ARBA" id="ARBA00023002"/>
    </source>
</evidence>
<dbReference type="InterPro" id="IPR029752">
    <property type="entry name" value="D-isomer_DH_CS1"/>
</dbReference>
<dbReference type="RefSeq" id="WP_048100240.1">
    <property type="nucleotide sequence ID" value="NZ_JFZT01000048.1"/>
</dbReference>
<dbReference type="EMBL" id="JFZT01000048">
    <property type="protein sequence ID" value="EZQ03198.1"/>
    <property type="molecule type" value="Genomic_DNA"/>
</dbReference>
<sequence length="315" mass="35611">MFNILVTKELPGDWLGLLGKECKIDLWKDVYPPPKQCLMQHIKDKDGALVTLTEKIDKEIIDVASKLKVISTYSVGYDHIDVRYAISKGIIITYTPEVLTEATADLIFGLILASARRIAEGDRVIRKGQWNTPWYPTFMLGREVFGKTIGIIGMGRIGKAVLRRAKGFSMRVVYYSRERHNVDAEYLNLDELLKTSDFVIVSAELNELTYHMINEDKLRLMKKDSFLINASRGKIVDEKALIKALTEGWIAGAGLDVFENEPLPRDSKLVNLENVVLTPHLGSATVETRERMAEIATKNLLLALKGEKPIYEVRF</sequence>
<dbReference type="Proteomes" id="UP000024332">
    <property type="component" value="Unassembled WGS sequence"/>
</dbReference>
<comment type="similarity">
    <text evidence="2">Belongs to the D-isomer specific 2-hydroxyacid dehydrogenase family.</text>
</comment>
<dbReference type="PANTHER" id="PTHR10996">
    <property type="entry name" value="2-HYDROXYACID DEHYDROGENASE-RELATED"/>
    <property type="match status" value="1"/>
</dbReference>
<accession>A0A031LK65</accession>
<evidence type="ECO:0000313" key="6">
    <source>
        <dbReference type="Proteomes" id="UP000024332"/>
    </source>
</evidence>
<dbReference type="Gene3D" id="3.40.50.720">
    <property type="entry name" value="NAD(P)-binding Rossmann-like Domain"/>
    <property type="match status" value="2"/>
</dbReference>
<keyword evidence="6" id="KW-1185">Reference proteome</keyword>
<dbReference type="InterPro" id="IPR006140">
    <property type="entry name" value="D-isomer_DH_NAD-bd"/>
</dbReference>
<dbReference type="AlphaFoldDB" id="A0A031LK65"/>
<evidence type="ECO:0000313" key="5">
    <source>
        <dbReference type="EMBL" id="EZQ03198.1"/>
    </source>
</evidence>
<comment type="caution">
    <text evidence="5">The sequence shown here is derived from an EMBL/GenBank/DDBJ whole genome shotgun (WGS) entry which is preliminary data.</text>
</comment>
<dbReference type="Pfam" id="PF02826">
    <property type="entry name" value="2-Hacid_dh_C"/>
    <property type="match status" value="1"/>
</dbReference>
<dbReference type="InterPro" id="IPR036291">
    <property type="entry name" value="NAD(P)-bd_dom_sf"/>
</dbReference>
<name>A0A031LK65_9CREN</name>
<organism evidence="5 6">
    <name type="scientific">Candidatus Acidianus copahuensis</name>
    <dbReference type="NCBI Taxonomy" id="1160895"/>
    <lineage>
        <taxon>Archaea</taxon>
        <taxon>Thermoproteota</taxon>
        <taxon>Thermoprotei</taxon>
        <taxon>Sulfolobales</taxon>
        <taxon>Sulfolobaceae</taxon>
        <taxon>Acidianus</taxon>
    </lineage>
</organism>
<feature type="domain" description="D-isomer specific 2-hydroxyacid dehydrogenase catalytic" evidence="3">
    <location>
        <begin position="4"/>
        <end position="313"/>
    </location>
</feature>
<dbReference type="InterPro" id="IPR050223">
    <property type="entry name" value="D-isomer_2-hydroxyacid_DH"/>
</dbReference>
<keyword evidence="1 2" id="KW-0560">Oxidoreductase</keyword>
<dbReference type="GO" id="GO:0030267">
    <property type="term" value="F:glyoxylate reductase (NADPH) activity"/>
    <property type="evidence" value="ECO:0007669"/>
    <property type="project" value="TreeGrafter"/>
</dbReference>
<reference evidence="5 6" key="1">
    <citation type="submission" date="2014-03" db="EMBL/GenBank/DDBJ databases">
        <title>Draft genome sequence of the novel thermoacidophilic archaea Acidianus copahuensis ALE1 strain, isolated from Copahue volcanic area in Neuquen Argentina.</title>
        <authorList>
            <person name="Urbieta M.S."/>
            <person name="Rascovan N."/>
            <person name="Castro C."/>
            <person name="Revale S."/>
            <person name="Giaveno M.A."/>
            <person name="Vazquez M.P."/>
            <person name="Donati E.R."/>
        </authorList>
    </citation>
    <scope>NUCLEOTIDE SEQUENCE [LARGE SCALE GENOMIC DNA]</scope>
    <source>
        <strain evidence="5 6">ALE1</strain>
    </source>
</reference>
<evidence type="ECO:0000256" key="2">
    <source>
        <dbReference type="RuleBase" id="RU003719"/>
    </source>
</evidence>
<feature type="domain" description="D-isomer specific 2-hydroxyacid dehydrogenase NAD-binding" evidence="4">
    <location>
        <begin position="108"/>
        <end position="282"/>
    </location>
</feature>
<dbReference type="GO" id="GO:0051287">
    <property type="term" value="F:NAD binding"/>
    <property type="evidence" value="ECO:0007669"/>
    <property type="project" value="InterPro"/>
</dbReference>
<dbReference type="PANTHER" id="PTHR10996:SF283">
    <property type="entry name" value="GLYOXYLATE_HYDROXYPYRUVATE REDUCTASE B"/>
    <property type="match status" value="1"/>
</dbReference>
<evidence type="ECO:0000259" key="3">
    <source>
        <dbReference type="Pfam" id="PF00389"/>
    </source>
</evidence>
<protein>
    <submittedName>
        <fullName evidence="5">2-ketogluconate reductase</fullName>
    </submittedName>
</protein>
<dbReference type="FunFam" id="3.40.50.720:FF:000462">
    <property type="entry name" value="Glyoxylate reductase (NADP+)"/>
    <property type="match status" value="1"/>
</dbReference>
<dbReference type="STRING" id="1160895.CM19_10255"/>
<dbReference type="PROSITE" id="PS00671">
    <property type="entry name" value="D_2_HYDROXYACID_DH_3"/>
    <property type="match status" value="1"/>
</dbReference>
<dbReference type="InterPro" id="IPR006139">
    <property type="entry name" value="D-isomer_2_OHA_DH_cat_dom"/>
</dbReference>
<dbReference type="InterPro" id="IPR029753">
    <property type="entry name" value="D-isomer_DH_CS"/>
</dbReference>
<proteinExistence type="inferred from homology"/>
<gene>
    <name evidence="5" type="ORF">CM19_10255</name>
</gene>
<dbReference type="PROSITE" id="PS00065">
    <property type="entry name" value="D_2_HYDROXYACID_DH_1"/>
    <property type="match status" value="1"/>
</dbReference>
<evidence type="ECO:0000259" key="4">
    <source>
        <dbReference type="Pfam" id="PF02826"/>
    </source>
</evidence>
<dbReference type="SUPFAM" id="SSF51735">
    <property type="entry name" value="NAD(P)-binding Rossmann-fold domains"/>
    <property type="match status" value="1"/>
</dbReference>
<dbReference type="GO" id="GO:0005829">
    <property type="term" value="C:cytosol"/>
    <property type="evidence" value="ECO:0007669"/>
    <property type="project" value="TreeGrafter"/>
</dbReference>
<dbReference type="GO" id="GO:0016618">
    <property type="term" value="F:hydroxypyruvate reductase [NAD(P)H] activity"/>
    <property type="evidence" value="ECO:0007669"/>
    <property type="project" value="TreeGrafter"/>
</dbReference>
<dbReference type="Pfam" id="PF00389">
    <property type="entry name" value="2-Hacid_dh"/>
    <property type="match status" value="1"/>
</dbReference>